<dbReference type="GO" id="GO:0043565">
    <property type="term" value="F:sequence-specific DNA binding"/>
    <property type="evidence" value="ECO:0007669"/>
    <property type="project" value="TreeGrafter"/>
</dbReference>
<feature type="domain" description="C2H2-type" evidence="8">
    <location>
        <begin position="540"/>
        <end position="562"/>
    </location>
</feature>
<dbReference type="GO" id="GO:0000981">
    <property type="term" value="F:DNA-binding transcription factor activity, RNA polymerase II-specific"/>
    <property type="evidence" value="ECO:0007669"/>
    <property type="project" value="TreeGrafter"/>
</dbReference>
<feature type="domain" description="ZAD" evidence="9">
    <location>
        <begin position="6"/>
        <end position="84"/>
    </location>
</feature>
<feature type="binding site" evidence="6">
    <location>
        <position position="8"/>
    </location>
    <ligand>
        <name>Zn(2+)</name>
        <dbReference type="ChEBI" id="CHEBI:29105"/>
    </ligand>
</feature>
<feature type="compositionally biased region" description="Basic residues" evidence="7">
    <location>
        <begin position="403"/>
        <end position="414"/>
    </location>
</feature>
<feature type="binding site" evidence="6">
    <location>
        <position position="57"/>
    </location>
    <ligand>
        <name>Zn(2+)</name>
        <dbReference type="ChEBI" id="CHEBI:29105"/>
    </ligand>
</feature>
<dbReference type="EMBL" id="GGMS01012509">
    <property type="protein sequence ID" value="MBY81712.1"/>
    <property type="molecule type" value="Transcribed_RNA"/>
</dbReference>
<dbReference type="PROSITE" id="PS51915">
    <property type="entry name" value="ZAD"/>
    <property type="match status" value="1"/>
</dbReference>
<evidence type="ECO:0000256" key="3">
    <source>
        <dbReference type="ARBA" id="ARBA00022771"/>
    </source>
</evidence>
<evidence type="ECO:0000256" key="1">
    <source>
        <dbReference type="ARBA" id="ARBA00022723"/>
    </source>
</evidence>
<evidence type="ECO:0000259" key="8">
    <source>
        <dbReference type="PROSITE" id="PS50157"/>
    </source>
</evidence>
<gene>
    <name evidence="10" type="ORF">g.107199</name>
</gene>
<dbReference type="PANTHER" id="PTHR24408">
    <property type="entry name" value="ZINC FINGER PROTEIN"/>
    <property type="match status" value="1"/>
</dbReference>
<evidence type="ECO:0000259" key="9">
    <source>
        <dbReference type="PROSITE" id="PS51915"/>
    </source>
</evidence>
<dbReference type="GO" id="GO:0005634">
    <property type="term" value="C:nucleus"/>
    <property type="evidence" value="ECO:0007669"/>
    <property type="project" value="InterPro"/>
</dbReference>
<dbReference type="PROSITE" id="PS50157">
    <property type="entry name" value="ZINC_FINGER_C2H2_2"/>
    <property type="match status" value="1"/>
</dbReference>
<dbReference type="InterPro" id="IPR013087">
    <property type="entry name" value="Znf_C2H2_type"/>
</dbReference>
<organism evidence="10">
    <name type="scientific">Sipha flava</name>
    <name type="common">yellow sugarcane aphid</name>
    <dbReference type="NCBI Taxonomy" id="143950"/>
    <lineage>
        <taxon>Eukaryota</taxon>
        <taxon>Metazoa</taxon>
        <taxon>Ecdysozoa</taxon>
        <taxon>Arthropoda</taxon>
        <taxon>Hexapoda</taxon>
        <taxon>Insecta</taxon>
        <taxon>Pterygota</taxon>
        <taxon>Neoptera</taxon>
        <taxon>Paraneoptera</taxon>
        <taxon>Hemiptera</taxon>
        <taxon>Sternorrhyncha</taxon>
        <taxon>Aphidomorpha</taxon>
        <taxon>Aphidoidea</taxon>
        <taxon>Aphididae</taxon>
        <taxon>Sipha</taxon>
    </lineage>
</organism>
<sequence>MSCPVYLCRLCDSQFHETLEVIDIFSTEGKQLKVAAKIFFVMYVMVTEDDPTPKYICRACFGQVEVNVRFIHKSLKTHYKHIKNSMKSQNNPRFKKDIESLMEIPILSVIYRHFSNFDDLQEMYETFIQIIKNSDLRNQIIKNRIRLYDDMLQCNTNSSSEVNRENEEIDNLQPPKNNSFTNGINGTDGELNTHLNVVKSKKPWSAKSLICNTTKKNLTDLLNKRSQVNENKRTPLLVDNVKSNIVKPNQNNATDKIEVICLDDDDSNDDMIVTRPAKKVYHKHSNPFNNNIKTKKISVPAKKVSNVSNILNFERKLVSRTDCLSTNLSTEEMTVTPDIPIPNIDVSPVFNPVEAVYYNNKISHPIVEAPDRSTLVTPQTGFHFLFSTEQTVDLTDSDNLMKKQQRPTKYKRKNKNPENQNVPPKKIFKKSLIVPTSSKTTNEMMALSTPRTIMKEQKISKQSLIVPPSSEIADEIKQTSSSKTIAKEQPIKIIPKPRPKRASAIASSNYESKNSNARKLNKHANGEWKVDIVLLNIPLYTCPICGKKFSRVESRIEHEKRHILPAKFTKNLSDHSVSSLENTMNTEQQEFLGYFNLVKQIHLNFTAMDRLATRKNLLKALKCAGNAIGSYNCHHCEYTTTRLFILWAHMSSCHIPLYSEKKCGAYCFLCNRILGKRSKLLKHLDNCTMNQNEDETKITERLSCNFCDEKIISISHLEKHLLNHVSSQNDNS</sequence>
<evidence type="ECO:0000313" key="10">
    <source>
        <dbReference type="EMBL" id="MBY81712.1"/>
    </source>
</evidence>
<evidence type="ECO:0000256" key="4">
    <source>
        <dbReference type="ARBA" id="ARBA00022833"/>
    </source>
</evidence>
<evidence type="ECO:0000256" key="7">
    <source>
        <dbReference type="SAM" id="MobiDB-lite"/>
    </source>
</evidence>
<dbReference type="PANTHER" id="PTHR24408:SF58">
    <property type="entry name" value="TRANSCRIPTION FACTOR (TFIIIA), PUTATIVE (AFU_ORTHOLOGUE AFUA_1G05150)-RELATED"/>
    <property type="match status" value="1"/>
</dbReference>
<feature type="binding site" evidence="6">
    <location>
        <position position="11"/>
    </location>
    <ligand>
        <name>Zn(2+)</name>
        <dbReference type="ChEBI" id="CHEBI:29105"/>
    </ligand>
</feature>
<feature type="region of interest" description="Disordered" evidence="7">
    <location>
        <begin position="401"/>
        <end position="423"/>
    </location>
</feature>
<dbReference type="AlphaFoldDB" id="A0A2S2QX58"/>
<dbReference type="GO" id="GO:0008270">
    <property type="term" value="F:zinc ion binding"/>
    <property type="evidence" value="ECO:0007669"/>
    <property type="project" value="UniProtKB-UniRule"/>
</dbReference>
<reference evidence="10" key="1">
    <citation type="submission" date="2018-04" db="EMBL/GenBank/DDBJ databases">
        <title>Transcriptome assembly of Sipha flava.</title>
        <authorList>
            <person name="Scully E.D."/>
            <person name="Geib S.M."/>
            <person name="Palmer N.A."/>
            <person name="Koch K."/>
            <person name="Bradshaw J."/>
            <person name="Heng-Moss T."/>
            <person name="Sarath G."/>
        </authorList>
    </citation>
    <scope>NUCLEOTIDE SEQUENCE</scope>
</reference>
<dbReference type="SMART" id="SM00355">
    <property type="entry name" value="ZnF_C2H2"/>
    <property type="match status" value="3"/>
</dbReference>
<protein>
    <submittedName>
        <fullName evidence="10">Uncharacterized protein</fullName>
    </submittedName>
</protein>
<name>A0A2S2QX58_9HEMI</name>
<dbReference type="SUPFAM" id="SSF57716">
    <property type="entry name" value="Glucocorticoid receptor-like (DNA-binding domain)"/>
    <property type="match status" value="1"/>
</dbReference>
<evidence type="ECO:0000256" key="6">
    <source>
        <dbReference type="PROSITE-ProRule" id="PRU01263"/>
    </source>
</evidence>
<keyword evidence="2" id="KW-0677">Repeat</keyword>
<feature type="binding site" evidence="6">
    <location>
        <position position="60"/>
    </location>
    <ligand>
        <name>Zn(2+)</name>
        <dbReference type="ChEBI" id="CHEBI:29105"/>
    </ligand>
</feature>
<feature type="region of interest" description="Disordered" evidence="7">
    <location>
        <begin position="158"/>
        <end position="178"/>
    </location>
</feature>
<evidence type="ECO:0000256" key="5">
    <source>
        <dbReference type="PROSITE-ProRule" id="PRU00042"/>
    </source>
</evidence>
<dbReference type="InterPro" id="IPR012934">
    <property type="entry name" value="Znf_AD"/>
</dbReference>
<accession>A0A2S2QX58</accession>
<keyword evidence="1 6" id="KW-0479">Metal-binding</keyword>
<evidence type="ECO:0000256" key="2">
    <source>
        <dbReference type="ARBA" id="ARBA00022737"/>
    </source>
</evidence>
<dbReference type="PROSITE" id="PS00028">
    <property type="entry name" value="ZINC_FINGER_C2H2_1"/>
    <property type="match status" value="2"/>
</dbReference>
<keyword evidence="3 5" id="KW-0863">Zinc-finger</keyword>
<proteinExistence type="predicted"/>
<dbReference type="Gene3D" id="3.40.1800.20">
    <property type="match status" value="1"/>
</dbReference>
<keyword evidence="4 6" id="KW-0862">Zinc</keyword>